<protein>
    <recommendedName>
        <fullName evidence="3">RecBCD enzyme subunit RecD</fullName>
        <ecNumber evidence="3">5.6.2.3</ecNumber>
    </recommendedName>
    <alternativeName>
        <fullName evidence="3">DNA 5'-3' helicase subunit RecD</fullName>
    </alternativeName>
    <alternativeName>
        <fullName evidence="3">Exonuclease V subunit RecD</fullName>
        <shortName evidence="3">ExoV subunit RecD</shortName>
    </alternativeName>
    <alternativeName>
        <fullName evidence="3">Helicase/nuclease RecBCD subunit RecD</fullName>
    </alternativeName>
</protein>
<dbReference type="EMBL" id="MEIL01000029">
    <property type="protein sequence ID" value="PIT38506.1"/>
    <property type="molecule type" value="Genomic_DNA"/>
</dbReference>
<dbReference type="SUPFAM" id="SSF52540">
    <property type="entry name" value="P-loop containing nucleoside triphosphate hydrolases"/>
    <property type="match status" value="1"/>
</dbReference>
<dbReference type="HAMAP" id="MF_01487">
    <property type="entry name" value="RecD"/>
    <property type="match status" value="1"/>
</dbReference>
<dbReference type="GO" id="GO:0009338">
    <property type="term" value="C:exodeoxyribonuclease V complex"/>
    <property type="evidence" value="ECO:0007669"/>
    <property type="project" value="InterPro"/>
</dbReference>
<dbReference type="Pfam" id="PF13245">
    <property type="entry name" value="AAA_19"/>
    <property type="match status" value="1"/>
</dbReference>
<keyword evidence="3" id="KW-0540">Nuclease</keyword>
<dbReference type="AlphaFoldDB" id="A0A2N9X5Q3"/>
<dbReference type="InterPro" id="IPR027417">
    <property type="entry name" value="P-loop_NTPase"/>
</dbReference>
<name>A0A2N9X5Q3_9NEIS</name>
<dbReference type="GO" id="GO:0003677">
    <property type="term" value="F:DNA binding"/>
    <property type="evidence" value="ECO:0007669"/>
    <property type="project" value="UniProtKB-UniRule"/>
</dbReference>
<organism evidence="5 6">
    <name type="scientific">Snodgrassella alvi</name>
    <dbReference type="NCBI Taxonomy" id="1196083"/>
    <lineage>
        <taxon>Bacteria</taxon>
        <taxon>Pseudomonadati</taxon>
        <taxon>Pseudomonadota</taxon>
        <taxon>Betaproteobacteria</taxon>
        <taxon>Neisseriales</taxon>
        <taxon>Neisseriaceae</taxon>
        <taxon>Snodgrassella</taxon>
    </lineage>
</organism>
<dbReference type="InterPro" id="IPR003593">
    <property type="entry name" value="AAA+_ATPase"/>
</dbReference>
<keyword evidence="3" id="KW-0234">DNA repair</keyword>
<dbReference type="SMART" id="SM00382">
    <property type="entry name" value="AAA"/>
    <property type="match status" value="1"/>
</dbReference>
<dbReference type="GO" id="GO:0043139">
    <property type="term" value="F:5'-3' DNA helicase activity"/>
    <property type="evidence" value="ECO:0007669"/>
    <property type="project" value="UniProtKB-UniRule"/>
</dbReference>
<dbReference type="EC" id="5.6.2.3" evidence="3"/>
<dbReference type="CDD" id="cd18809">
    <property type="entry name" value="SF1_C_RecD"/>
    <property type="match status" value="1"/>
</dbReference>
<dbReference type="RefSeq" id="WP_100152427.1">
    <property type="nucleotide sequence ID" value="NZ_MEIL01000029.1"/>
</dbReference>
<evidence type="ECO:0000256" key="3">
    <source>
        <dbReference type="HAMAP-Rule" id="MF_01487"/>
    </source>
</evidence>
<keyword evidence="3" id="KW-0347">Helicase</keyword>
<dbReference type="GO" id="GO:0005524">
    <property type="term" value="F:ATP binding"/>
    <property type="evidence" value="ECO:0007669"/>
    <property type="project" value="UniProtKB-UniRule"/>
</dbReference>
<sequence length="594" mass="65254">MADEITVQAGSEQPDHPALAAMTQVLGAVVPAEWAVMQPWANALLWAFNRGDSYIVVPREYRTSVRNCRMLVGAAGAYTPFILLDNHLFSGRIWQLEQDIAENLWKRATVKSVPLDMEAVAVDLAEWFPDADSAQQRFAAALALLQHFVVINGGPGTGKTTTVAKILGLVLKHAWKLSRPPHIALVAPTGKAAAHMANALQRALSKLPLDQDSRRLLGRLGGQTVHRLLQLQPPLLTGPYDAEHPLPVDILVVDESSMLDLSLFRALLRALEEDVRLILLGDANQLPAVGAGNVLAELSRPTVLSPALKENLTTLLPNQILPETSSEAGMASHVATLSHSYRFDATQGIGALATACIKGDDESAMNAVSRFPAQLQVRSADWQRMCHDLYALHQPWWQAVADHDVDAVFSHLNDIMVLTAWRADAEAFNRHYRQFLRSRLHLNTDSWFAGLPIMITQNDYAVGLYNGDIGVILPDENHSGHLCAYFNDGNSFRSMVLSRLPPYEDAFAITVHKSQGSEYDSVWFVAPQTNAAADDPLFNRALFYTALTRAREQFIFCGTAKQMVQGIKNSQQRRSGLGAALAGKALQQSQLSLF</sequence>
<keyword evidence="3" id="KW-0227">DNA damage</keyword>
<comment type="similarity">
    <text evidence="3">Belongs to the RecD family.</text>
</comment>
<keyword evidence="6" id="KW-1185">Reference proteome</keyword>
<dbReference type="InterPro" id="IPR006344">
    <property type="entry name" value="RecD"/>
</dbReference>
<evidence type="ECO:0000256" key="1">
    <source>
        <dbReference type="ARBA" id="ARBA00022741"/>
    </source>
</evidence>
<dbReference type="GO" id="GO:0000724">
    <property type="term" value="P:double-strand break repair via homologous recombination"/>
    <property type="evidence" value="ECO:0007669"/>
    <property type="project" value="UniProtKB-UniRule"/>
</dbReference>
<comment type="subunit">
    <text evidence="3">Heterotrimer of RecB, RecC and RecD. All subunits contribute to DNA-binding.</text>
</comment>
<keyword evidence="3" id="KW-0378">Hydrolase</keyword>
<evidence type="ECO:0000313" key="5">
    <source>
        <dbReference type="EMBL" id="PIT38506.1"/>
    </source>
</evidence>
<dbReference type="Gene3D" id="3.40.50.300">
    <property type="entry name" value="P-loop containing nucleotide triphosphate hydrolases"/>
    <property type="match status" value="2"/>
</dbReference>
<keyword evidence="2 3" id="KW-0067">ATP-binding</keyword>
<keyword evidence="3" id="KW-0238">DNA-binding</keyword>
<feature type="domain" description="AAA+ ATPase" evidence="4">
    <location>
        <begin position="145"/>
        <end position="308"/>
    </location>
</feature>
<dbReference type="GO" id="GO:0017116">
    <property type="term" value="F:single-stranded DNA helicase activity"/>
    <property type="evidence" value="ECO:0007669"/>
    <property type="project" value="TreeGrafter"/>
</dbReference>
<dbReference type="InterPro" id="IPR027785">
    <property type="entry name" value="UvrD-like_helicase_C"/>
</dbReference>
<dbReference type="GO" id="GO:0008854">
    <property type="term" value="F:exodeoxyribonuclease V activity"/>
    <property type="evidence" value="ECO:0007669"/>
    <property type="project" value="InterPro"/>
</dbReference>
<gene>
    <name evidence="3" type="primary">recD</name>
    <name evidence="5" type="ORF">BHC54_08155</name>
</gene>
<reference evidence="5" key="1">
    <citation type="journal article" date="2017" name="MBio">
        <title>Type VI secretion-mediated competition in the bee gut microbiome.</title>
        <authorList>
            <person name="Steele M.I."/>
            <person name="Kwong W.K."/>
            <person name="Powell J.E."/>
            <person name="Whiteley M."/>
            <person name="Moran N.A."/>
        </authorList>
    </citation>
    <scope>NUCLEOTIDE SEQUENCE [LARGE SCALE GENOMIC DNA]</scope>
    <source>
        <strain evidence="5">WkB273</strain>
    </source>
</reference>
<dbReference type="Proteomes" id="UP000230202">
    <property type="component" value="Unassembled WGS sequence"/>
</dbReference>
<feature type="binding site" evidence="3">
    <location>
        <begin position="153"/>
        <end position="160"/>
    </location>
    <ligand>
        <name>ATP</name>
        <dbReference type="ChEBI" id="CHEBI:30616"/>
    </ligand>
</feature>
<dbReference type="InterPro" id="IPR050534">
    <property type="entry name" value="Coronavir_polyprotein_1ab"/>
</dbReference>
<evidence type="ECO:0000313" key="6">
    <source>
        <dbReference type="Proteomes" id="UP000230202"/>
    </source>
</evidence>
<dbReference type="GO" id="GO:0016887">
    <property type="term" value="F:ATP hydrolysis activity"/>
    <property type="evidence" value="ECO:0007669"/>
    <property type="project" value="RHEA"/>
</dbReference>
<comment type="function">
    <text evidence="3">A helicase/nuclease that prepares dsDNA breaks (DSB) for recombinational DNA repair. Binds to DSBs and unwinds DNA via a highly rapid and processive ATP-dependent bidirectional helicase activity. Unwinds dsDNA until it encounters a Chi (crossover hotspot instigator) sequence from the 3' direction. Cuts ssDNA a few nucleotides 3' to the Chi site. The properties and activities of the enzyme are changed at Chi. The Chi-altered holoenzyme produces a long 3'-ssDNA overhang and facilitates RecA-binding to the ssDNA for homologous DNA recombination and repair. Holoenzyme degrades any linearized DNA that is unable to undergo homologous recombination. In the holoenzyme this subunit has ssDNA-dependent ATPase and 5'-3' helicase activity. When added to pre-assembled RecBC greatly stimulates nuclease activity and augments holoenzyme processivity. Negatively regulates the RecA-loading ability of RecBCD.</text>
</comment>
<dbReference type="Pfam" id="PF13538">
    <property type="entry name" value="UvrD_C_2"/>
    <property type="match status" value="1"/>
</dbReference>
<keyword evidence="3" id="KW-0413">Isomerase</keyword>
<comment type="miscellaneous">
    <text evidence="3">In the RecBCD complex, RecB has a slow 3'-5' helicase, an exonuclease activity and loads RecA onto ssDNA, RecD has a fast 5'-3' helicase activity, while RecC stimulates the ATPase and processivity of the RecB helicase and contributes to recognition of the Chi site.</text>
</comment>
<accession>A0A2N9X5Q3</accession>
<proteinExistence type="inferred from homology"/>
<evidence type="ECO:0000256" key="2">
    <source>
        <dbReference type="ARBA" id="ARBA00022840"/>
    </source>
</evidence>
<comment type="caution">
    <text evidence="5">The sequence shown here is derived from an EMBL/GenBank/DDBJ whole genome shotgun (WGS) entry which is preliminary data.</text>
</comment>
<dbReference type="PANTHER" id="PTHR43788">
    <property type="entry name" value="DNA2/NAM7 HELICASE FAMILY MEMBER"/>
    <property type="match status" value="1"/>
</dbReference>
<dbReference type="NCBIfam" id="TIGR01447">
    <property type="entry name" value="recD"/>
    <property type="match status" value="1"/>
</dbReference>
<dbReference type="PANTHER" id="PTHR43788:SF6">
    <property type="entry name" value="DNA HELICASE B"/>
    <property type="match status" value="1"/>
</dbReference>
<keyword evidence="3" id="KW-0269">Exonuclease</keyword>
<evidence type="ECO:0000259" key="4">
    <source>
        <dbReference type="SMART" id="SM00382"/>
    </source>
</evidence>
<comment type="catalytic activity">
    <reaction evidence="3">
        <text>ATP + H2O = ADP + phosphate + H(+)</text>
        <dbReference type="Rhea" id="RHEA:13065"/>
        <dbReference type="ChEBI" id="CHEBI:15377"/>
        <dbReference type="ChEBI" id="CHEBI:15378"/>
        <dbReference type="ChEBI" id="CHEBI:30616"/>
        <dbReference type="ChEBI" id="CHEBI:43474"/>
        <dbReference type="ChEBI" id="CHEBI:456216"/>
        <dbReference type="EC" id="5.6.2.3"/>
    </reaction>
</comment>
<keyword evidence="1 3" id="KW-0547">Nucleotide-binding</keyword>